<evidence type="ECO:0000313" key="8">
    <source>
        <dbReference type="EMBL" id="KAK0167165.1"/>
    </source>
</evidence>
<reference evidence="8" key="1">
    <citation type="journal article" date="2023" name="bioRxiv">
        <title>Scaffold-level genome assemblies of two parasitoid biocontrol wasps reveal the parthenogenesis mechanism and an associated novel virus.</title>
        <authorList>
            <person name="Inwood S."/>
            <person name="Skelly J."/>
            <person name="Guhlin J."/>
            <person name="Harrop T."/>
            <person name="Goldson S."/>
            <person name="Dearden P."/>
        </authorList>
    </citation>
    <scope>NUCLEOTIDE SEQUENCE</scope>
    <source>
        <strain evidence="8">Lincoln</strain>
        <tissue evidence="8">Whole body</tissue>
    </source>
</reference>
<dbReference type="InterPro" id="IPR050549">
    <property type="entry name" value="MFS_Trehalose_Transporter"/>
</dbReference>
<dbReference type="PANTHER" id="PTHR48021">
    <property type="match status" value="1"/>
</dbReference>
<keyword evidence="2 6" id="KW-0812">Transmembrane</keyword>
<dbReference type="AlphaFoldDB" id="A0AA39FCU4"/>
<feature type="transmembrane region" description="Helical" evidence="6">
    <location>
        <begin position="452"/>
        <end position="470"/>
    </location>
</feature>
<reference evidence="8" key="2">
    <citation type="submission" date="2023-03" db="EMBL/GenBank/DDBJ databases">
        <authorList>
            <person name="Inwood S.N."/>
            <person name="Skelly J.G."/>
            <person name="Guhlin J."/>
            <person name="Harrop T.W.R."/>
            <person name="Goldson S.G."/>
            <person name="Dearden P.K."/>
        </authorList>
    </citation>
    <scope>NUCLEOTIDE SEQUENCE</scope>
    <source>
        <strain evidence="8">Lincoln</strain>
        <tissue evidence="8">Whole body</tissue>
    </source>
</reference>
<dbReference type="InterPro" id="IPR005829">
    <property type="entry name" value="Sugar_transporter_CS"/>
</dbReference>
<feature type="transmembrane region" description="Helical" evidence="6">
    <location>
        <begin position="119"/>
        <end position="144"/>
    </location>
</feature>
<keyword evidence="4 6" id="KW-0472">Membrane</keyword>
<feature type="region of interest" description="Disordered" evidence="5">
    <location>
        <begin position="1"/>
        <end position="22"/>
    </location>
</feature>
<dbReference type="PROSITE" id="PS50850">
    <property type="entry name" value="MFS"/>
    <property type="match status" value="1"/>
</dbReference>
<evidence type="ECO:0000256" key="2">
    <source>
        <dbReference type="ARBA" id="ARBA00022692"/>
    </source>
</evidence>
<dbReference type="Pfam" id="PF00083">
    <property type="entry name" value="Sugar_tr"/>
    <property type="match status" value="1"/>
</dbReference>
<evidence type="ECO:0000256" key="5">
    <source>
        <dbReference type="SAM" id="MobiDB-lite"/>
    </source>
</evidence>
<evidence type="ECO:0000256" key="6">
    <source>
        <dbReference type="SAM" id="Phobius"/>
    </source>
</evidence>
<dbReference type="GO" id="GO:0022857">
    <property type="term" value="F:transmembrane transporter activity"/>
    <property type="evidence" value="ECO:0007669"/>
    <property type="project" value="InterPro"/>
</dbReference>
<feature type="transmembrane region" description="Helical" evidence="6">
    <location>
        <begin position="349"/>
        <end position="371"/>
    </location>
</feature>
<accession>A0AA39FCU4</accession>
<dbReference type="PROSITE" id="PS00217">
    <property type="entry name" value="SUGAR_TRANSPORT_2"/>
    <property type="match status" value="1"/>
</dbReference>
<feature type="transmembrane region" description="Helical" evidence="6">
    <location>
        <begin position="322"/>
        <end position="343"/>
    </location>
</feature>
<feature type="transmembrane region" description="Helical" evidence="6">
    <location>
        <begin position="87"/>
        <end position="107"/>
    </location>
</feature>
<organism evidence="8 9">
    <name type="scientific">Microctonus hyperodae</name>
    <name type="common">Parasitoid wasp</name>
    <dbReference type="NCBI Taxonomy" id="165561"/>
    <lineage>
        <taxon>Eukaryota</taxon>
        <taxon>Metazoa</taxon>
        <taxon>Ecdysozoa</taxon>
        <taxon>Arthropoda</taxon>
        <taxon>Hexapoda</taxon>
        <taxon>Insecta</taxon>
        <taxon>Pterygota</taxon>
        <taxon>Neoptera</taxon>
        <taxon>Endopterygota</taxon>
        <taxon>Hymenoptera</taxon>
        <taxon>Apocrita</taxon>
        <taxon>Ichneumonoidea</taxon>
        <taxon>Braconidae</taxon>
        <taxon>Euphorinae</taxon>
        <taxon>Microctonus</taxon>
    </lineage>
</organism>
<dbReference type="FunFam" id="1.20.1250.20:FF:000249">
    <property type="entry name" value="facilitated trehalose transporter Tret1"/>
    <property type="match status" value="1"/>
</dbReference>
<dbReference type="EMBL" id="JAQQBR010001832">
    <property type="protein sequence ID" value="KAK0167165.1"/>
    <property type="molecule type" value="Genomic_DNA"/>
</dbReference>
<protein>
    <recommendedName>
        <fullName evidence="7">Major facilitator superfamily (MFS) profile domain-containing protein</fullName>
    </recommendedName>
</protein>
<feature type="transmembrane region" description="Helical" evidence="6">
    <location>
        <begin position="383"/>
        <end position="407"/>
    </location>
</feature>
<dbReference type="InterPro" id="IPR020846">
    <property type="entry name" value="MFS_dom"/>
</dbReference>
<evidence type="ECO:0000256" key="3">
    <source>
        <dbReference type="ARBA" id="ARBA00022989"/>
    </source>
</evidence>
<proteinExistence type="predicted"/>
<keyword evidence="9" id="KW-1185">Reference proteome</keyword>
<evidence type="ECO:0000256" key="4">
    <source>
        <dbReference type="ARBA" id="ARBA00023136"/>
    </source>
</evidence>
<dbReference type="PANTHER" id="PTHR48021:SF39">
    <property type="entry name" value="MAJOR FACILITATOR SUPERFAMILY (MFS) PROFILE DOMAIN-CONTAINING PROTEIN"/>
    <property type="match status" value="1"/>
</dbReference>
<name>A0AA39FCU4_MICHY</name>
<dbReference type="SUPFAM" id="SSF103473">
    <property type="entry name" value="MFS general substrate transporter"/>
    <property type="match status" value="1"/>
</dbReference>
<dbReference type="Proteomes" id="UP001168972">
    <property type="component" value="Unassembled WGS sequence"/>
</dbReference>
<evidence type="ECO:0000256" key="1">
    <source>
        <dbReference type="ARBA" id="ARBA00004141"/>
    </source>
</evidence>
<evidence type="ECO:0000313" key="9">
    <source>
        <dbReference type="Proteomes" id="UP001168972"/>
    </source>
</evidence>
<feature type="transmembrane region" description="Helical" evidence="6">
    <location>
        <begin position="164"/>
        <end position="183"/>
    </location>
</feature>
<dbReference type="GO" id="GO:0016020">
    <property type="term" value="C:membrane"/>
    <property type="evidence" value="ECO:0007669"/>
    <property type="project" value="UniProtKB-SubCell"/>
</dbReference>
<sequence>MVQKMITPDKNGSSLSTPELNDNSSTLKEISKLREAIPQICAVSAKNLLLVTFGTTLGFPTIFLAALQNDNPDIAVTREQITWISSINLFMVPLGCIFSGPISHYLGRKKTMLLSNLPFIAAWIILHFATTAPLVFVALGLTGLTGGLCEAPVLTYVAEVTQPHLRGMLSATSSMAVIVGVFTQMLTGSLTDWRTMTLINLFYPILCFTALLLMPESPYWLAGKDRFSDAEKSLRWLRGWAPSSHVREEFKIVCQMVNHSPDNDNMMKKSRWQAFTKRTFTSPFILTIFTFFIASFGGASTLQTYAVFIFKNMHAPIDRYTATVFLGIAEIIGTGLCVIAIHFTGKRWLTFTSISGTGFFFLSSAIYRYLIKYNDIDADSYSWLPTTFLIGAAFFAHMGIRLLPWILAGEVFPAAVRSAASGACAAISYVFASIANKIFLYMVDGMELSGTFLFYAGINFIGGVVLFFLLPETEGRTLKEIEDHYAGIQSLKTKSRSKKIEMKEKWAVSNPGLVNDDVETKI</sequence>
<comment type="caution">
    <text evidence="8">The sequence shown here is derived from an EMBL/GenBank/DDBJ whole genome shotgun (WGS) entry which is preliminary data.</text>
</comment>
<dbReference type="Gene3D" id="1.20.1250.20">
    <property type="entry name" value="MFS general substrate transporter like domains"/>
    <property type="match status" value="1"/>
</dbReference>
<gene>
    <name evidence="8" type="ORF">PV327_004598</name>
</gene>
<dbReference type="InterPro" id="IPR005828">
    <property type="entry name" value="MFS_sugar_transport-like"/>
</dbReference>
<feature type="transmembrane region" description="Helical" evidence="6">
    <location>
        <begin position="284"/>
        <end position="310"/>
    </location>
</feature>
<feature type="domain" description="Major facilitator superfamily (MFS) profile" evidence="7">
    <location>
        <begin position="40"/>
        <end position="474"/>
    </location>
</feature>
<feature type="transmembrane region" description="Helical" evidence="6">
    <location>
        <begin position="195"/>
        <end position="214"/>
    </location>
</feature>
<dbReference type="InterPro" id="IPR036259">
    <property type="entry name" value="MFS_trans_sf"/>
</dbReference>
<evidence type="ECO:0000259" key="7">
    <source>
        <dbReference type="PROSITE" id="PS50850"/>
    </source>
</evidence>
<comment type="subcellular location">
    <subcellularLocation>
        <location evidence="1">Membrane</location>
        <topology evidence="1">Multi-pass membrane protein</topology>
    </subcellularLocation>
</comment>
<feature type="transmembrane region" description="Helical" evidence="6">
    <location>
        <begin position="419"/>
        <end position="440"/>
    </location>
</feature>
<feature type="compositionally biased region" description="Polar residues" evidence="5">
    <location>
        <begin position="10"/>
        <end position="22"/>
    </location>
</feature>
<keyword evidence="3 6" id="KW-1133">Transmembrane helix</keyword>
<feature type="transmembrane region" description="Helical" evidence="6">
    <location>
        <begin position="48"/>
        <end position="67"/>
    </location>
</feature>